<evidence type="ECO:0000256" key="1">
    <source>
        <dbReference type="SAM" id="SignalP"/>
    </source>
</evidence>
<comment type="caution">
    <text evidence="2">The sequence shown here is derived from an EMBL/GenBank/DDBJ whole genome shotgun (WGS) entry which is preliminary data.</text>
</comment>
<feature type="signal peptide" evidence="1">
    <location>
        <begin position="1"/>
        <end position="37"/>
    </location>
</feature>
<keyword evidence="1" id="KW-0732">Signal</keyword>
<dbReference type="EMBL" id="JAPJDZ010000234">
    <property type="protein sequence ID" value="MDP5138652.1"/>
    <property type="molecule type" value="Genomic_DNA"/>
</dbReference>
<name>A0ABT9I5H1_9GAMM</name>
<evidence type="ECO:0000313" key="3">
    <source>
        <dbReference type="Proteomes" id="UP001231109"/>
    </source>
</evidence>
<reference evidence="2 3" key="1">
    <citation type="submission" date="2022-11" db="EMBL/GenBank/DDBJ databases">
        <title>Viruses from the air-sea interface of a natural surface slick.</title>
        <authorList>
            <person name="Rahlff J."/>
            <person name="Holmfeldt K."/>
        </authorList>
    </citation>
    <scope>NUCLEOTIDE SEQUENCE [LARGE SCALE GENOMIC DNA]</scope>
    <source>
        <strain evidence="2 3">SMS4</strain>
    </source>
</reference>
<dbReference type="Proteomes" id="UP001231109">
    <property type="component" value="Unassembled WGS sequence"/>
</dbReference>
<evidence type="ECO:0000313" key="2">
    <source>
        <dbReference type="EMBL" id="MDP5138652.1"/>
    </source>
</evidence>
<keyword evidence="3" id="KW-1185">Reference proteome</keyword>
<dbReference type="RefSeq" id="WP_305977761.1">
    <property type="nucleotide sequence ID" value="NZ_JAPJDZ010000234.1"/>
</dbReference>
<feature type="chain" id="PRO_5045802441" evidence="1">
    <location>
        <begin position="38"/>
        <end position="196"/>
    </location>
</feature>
<protein>
    <submittedName>
        <fullName evidence="2">Uncharacterized protein</fullName>
    </submittedName>
</protein>
<organism evidence="2 3">
    <name type="scientific">Rheinheimera baltica</name>
    <dbReference type="NCBI Taxonomy" id="67576"/>
    <lineage>
        <taxon>Bacteria</taxon>
        <taxon>Pseudomonadati</taxon>
        <taxon>Pseudomonadota</taxon>
        <taxon>Gammaproteobacteria</taxon>
        <taxon>Chromatiales</taxon>
        <taxon>Chromatiaceae</taxon>
        <taxon>Rheinheimera</taxon>
    </lineage>
</organism>
<gene>
    <name evidence="2" type="ORF">ORJ04_22140</name>
</gene>
<proteinExistence type="predicted"/>
<feature type="non-terminal residue" evidence="2">
    <location>
        <position position="1"/>
    </location>
</feature>
<accession>A0ABT9I5H1</accession>
<sequence length="196" mass="21393">PAYRAKLTRNKQRRCKLKTLTNLAVAVCIGLSAYANASAVNNTFEPMNTSVKNTERHIALDLAVIKSTADIYKLDVAESPLSLLSSDTRNRFIDSLVFNERGLAGFSYIGLEAELTPSQIYKLLGYFGAQHLASVMTNARTETSTDILILNQQPPYQPLRGKEITPMGPPGDHKGYACSERATCRESAGAICMSSC</sequence>